<evidence type="ECO:0000256" key="4">
    <source>
        <dbReference type="ARBA" id="ARBA00038735"/>
    </source>
</evidence>
<proteinExistence type="inferred from homology"/>
<keyword evidence="2" id="KW-0378">Hydrolase</keyword>
<sequence>MLRWLKRIALLLVALVAICLFAAWMLLRGSLPKLDGQSALTGLSAAVTVQRDRLGVVTIDANNEADAMRALGYVHAQERFFGMDLMRRSAAGELAALFGPVALEYDKARRVHRMRARTVAQLSTISGDRMAALQAYTEGVNAGLAALKARPWPYLLLRQSPRPWRVEDSALAGYAMYFDLQDEGGERELGLWKLRQHLPPALYALLAHGGTRWDAPLSGDAIGEAVLPGADEVDLRSLPAPDEGAAESPASSARAASLTPPAASRMAPLSPAVRDRGVGEPPAAADLYRGSNNFAVDGTLTRDGRAIVADDMHLGLRAPGIWFRARLRYPDLRAPGGKIDVQGLTLPGLPAMIVGSNGHVAWAFTNSYVDTTDWKRVHPCADGRDAPACAPVTRHRETIEVAGAGAATLVVEDTTWGPILEREPDGSALALRWTAHLPGGLNLGLAEFARAGNLATALRAADHAALPTQNLLLADSQGRIAWRLLGPLPQRTGSCSTQRLVEGDTGTGAHGEQDAAGECRPWTISTAASPQDIDPVDHRLWTANARVVGDGDLARIGDGGYALGARAAQIRDALQARDRFDERDLLAIQLDDRALFLQRWWQLLRDEAGRTHSPALSALADAAKERPERASADSVGYRLVRGWRLAVIARLQDGLAAPARAGLGEAFTMPQLAQFEGVAWPLLQQRPAHLLPRRFDSWDALLEDAAAQVQGDLSAAGPLAARTWGERNTAHICHPLAAAIPLVGERLLCMPPDPLDGDGNMPRVTAPDFGASERMVVSPGHEADGILHMPGGQSGHPLSPFWGAGHEDWVHGRPTPFLPGESEHTLTLRPR</sequence>
<dbReference type="InterPro" id="IPR002692">
    <property type="entry name" value="S45"/>
</dbReference>
<gene>
    <name evidence="6" type="ORF">GCM10022229_15200</name>
</gene>
<dbReference type="InterPro" id="IPR023343">
    <property type="entry name" value="Penicillin_amidase_dom1"/>
</dbReference>
<evidence type="ECO:0000256" key="2">
    <source>
        <dbReference type="ARBA" id="ARBA00022801"/>
    </source>
</evidence>
<reference evidence="7" key="1">
    <citation type="journal article" date="2019" name="Int. J. Syst. Evol. Microbiol.">
        <title>The Global Catalogue of Microorganisms (GCM) 10K type strain sequencing project: providing services to taxonomists for standard genome sequencing and annotation.</title>
        <authorList>
            <consortium name="The Broad Institute Genomics Platform"/>
            <consortium name="The Broad Institute Genome Sequencing Center for Infectious Disease"/>
            <person name="Wu L."/>
            <person name="Ma J."/>
        </authorList>
    </citation>
    <scope>NUCLEOTIDE SEQUENCE [LARGE SCALE GENOMIC DNA]</scope>
    <source>
        <strain evidence="7">JCM 16916</strain>
    </source>
</reference>
<feature type="region of interest" description="Disordered" evidence="5">
    <location>
        <begin position="235"/>
        <end position="284"/>
    </location>
</feature>
<comment type="similarity">
    <text evidence="1">Belongs to the peptidase S45 family.</text>
</comment>
<keyword evidence="7" id="KW-1185">Reference proteome</keyword>
<evidence type="ECO:0000256" key="5">
    <source>
        <dbReference type="SAM" id="MobiDB-lite"/>
    </source>
</evidence>
<organism evidence="6 7">
    <name type="scientific">Luteimonas lutimaris</name>
    <dbReference type="NCBI Taxonomy" id="698645"/>
    <lineage>
        <taxon>Bacteria</taxon>
        <taxon>Pseudomonadati</taxon>
        <taxon>Pseudomonadota</taxon>
        <taxon>Gammaproteobacteria</taxon>
        <taxon>Lysobacterales</taxon>
        <taxon>Lysobacteraceae</taxon>
        <taxon>Luteimonas</taxon>
    </lineage>
</organism>
<dbReference type="PIRSF" id="PIRSF001227">
    <property type="entry name" value="Pen_acylase"/>
    <property type="match status" value="1"/>
</dbReference>
<dbReference type="RefSeq" id="WP_344759366.1">
    <property type="nucleotide sequence ID" value="NZ_BAAAZU010000006.1"/>
</dbReference>
<name>A0ABP7MGJ2_9GAMM</name>
<dbReference type="Gene3D" id="1.10.439.10">
    <property type="entry name" value="Penicillin Amidohydrolase, domain 1"/>
    <property type="match status" value="1"/>
</dbReference>
<dbReference type="InterPro" id="IPR043147">
    <property type="entry name" value="Penicillin_amidase_A-knob"/>
</dbReference>
<evidence type="ECO:0000313" key="7">
    <source>
        <dbReference type="Proteomes" id="UP001501727"/>
    </source>
</evidence>
<dbReference type="Proteomes" id="UP001501727">
    <property type="component" value="Unassembled WGS sequence"/>
</dbReference>
<comment type="caution">
    <text evidence="6">The sequence shown here is derived from an EMBL/GenBank/DDBJ whole genome shotgun (WGS) entry which is preliminary data.</text>
</comment>
<evidence type="ECO:0000256" key="3">
    <source>
        <dbReference type="ARBA" id="ARBA00023145"/>
    </source>
</evidence>
<evidence type="ECO:0000313" key="6">
    <source>
        <dbReference type="EMBL" id="GAA3922357.1"/>
    </source>
</evidence>
<dbReference type="InterPro" id="IPR043146">
    <property type="entry name" value="Penicillin_amidase_N_B-knob"/>
</dbReference>
<dbReference type="Gene3D" id="3.60.20.10">
    <property type="entry name" value="Glutamine Phosphoribosylpyrophosphate, subunit 1, domain 1"/>
    <property type="match status" value="1"/>
</dbReference>
<dbReference type="Gene3D" id="1.10.1400.10">
    <property type="match status" value="1"/>
</dbReference>
<dbReference type="CDD" id="cd03747">
    <property type="entry name" value="Ntn_PGA_like"/>
    <property type="match status" value="1"/>
</dbReference>
<dbReference type="EMBL" id="BAAAZU010000006">
    <property type="protein sequence ID" value="GAA3922357.1"/>
    <property type="molecule type" value="Genomic_DNA"/>
</dbReference>
<comment type="subunit">
    <text evidence="4">Heterodimer of an alpha subunit and a beta subunit processed from the same precursor.</text>
</comment>
<keyword evidence="3" id="KW-0865">Zymogen</keyword>
<dbReference type="InterPro" id="IPR029055">
    <property type="entry name" value="Ntn_hydrolases_N"/>
</dbReference>
<accession>A0ABP7MGJ2</accession>
<dbReference type="PANTHER" id="PTHR34218">
    <property type="entry name" value="PEPTIDASE S45 PENICILLIN AMIDASE"/>
    <property type="match status" value="1"/>
</dbReference>
<dbReference type="PANTHER" id="PTHR34218:SF4">
    <property type="entry name" value="ACYL-HOMOSERINE LACTONE ACYLASE QUIP"/>
    <property type="match status" value="1"/>
</dbReference>
<feature type="compositionally biased region" description="Low complexity" evidence="5">
    <location>
        <begin position="239"/>
        <end position="264"/>
    </location>
</feature>
<dbReference type="Pfam" id="PF01804">
    <property type="entry name" value="Penicil_amidase"/>
    <property type="match status" value="1"/>
</dbReference>
<dbReference type="Gene3D" id="2.30.120.10">
    <property type="match status" value="1"/>
</dbReference>
<dbReference type="SUPFAM" id="SSF56235">
    <property type="entry name" value="N-terminal nucleophile aminohydrolases (Ntn hydrolases)"/>
    <property type="match status" value="1"/>
</dbReference>
<evidence type="ECO:0000256" key="1">
    <source>
        <dbReference type="ARBA" id="ARBA00006586"/>
    </source>
</evidence>
<protein>
    <submittedName>
        <fullName evidence="6">Penicillin acylase family protein</fullName>
    </submittedName>
</protein>
<dbReference type="InterPro" id="IPR014395">
    <property type="entry name" value="Pen/GL7ACA/AHL_acylase"/>
</dbReference>